<dbReference type="Proteomes" id="UP000287144">
    <property type="component" value="Unassembled WGS sequence"/>
</dbReference>
<name>A0A428RS84_9HYPO</name>
<dbReference type="EMBL" id="NKCK01000530">
    <property type="protein sequence ID" value="RSL80436.1"/>
    <property type="molecule type" value="Genomic_DNA"/>
</dbReference>
<dbReference type="AlphaFoldDB" id="A0A428RS84"/>
<feature type="non-terminal residue" evidence="1">
    <location>
        <position position="126"/>
    </location>
</feature>
<sequence>MTGLQPQRYASRLFAAESTTAAIQHLIEFHNIKRPSNSTIDDDDIDVNNAAEAFQIWVKDSMAARLPFIIELVQSAPSNINLSIDRWRARNRRNTLLFAHTSSTAKVILGFPRRYGGQTGDDLATL</sequence>
<keyword evidence="2" id="KW-1185">Reference proteome</keyword>
<reference evidence="1 2" key="1">
    <citation type="submission" date="2017-06" db="EMBL/GenBank/DDBJ databases">
        <title>Comparative genomic analysis of Ambrosia Fusariam Clade fungi.</title>
        <authorList>
            <person name="Stajich J.E."/>
            <person name="Carrillo J."/>
            <person name="Kijimoto T."/>
            <person name="Eskalen A."/>
            <person name="O'Donnell K."/>
            <person name="Kasson M."/>
        </authorList>
    </citation>
    <scope>NUCLEOTIDE SEQUENCE [LARGE SCALE GENOMIC DNA]</scope>
    <source>
        <strain evidence="1 2">NRRL62579</strain>
    </source>
</reference>
<evidence type="ECO:0000313" key="1">
    <source>
        <dbReference type="EMBL" id="RSL80436.1"/>
    </source>
</evidence>
<evidence type="ECO:0000313" key="2">
    <source>
        <dbReference type="Proteomes" id="UP000287144"/>
    </source>
</evidence>
<accession>A0A428RS84</accession>
<proteinExistence type="predicted"/>
<gene>
    <name evidence="1" type="ORF">CEP52_017385</name>
</gene>
<organism evidence="1 2">
    <name type="scientific">Fusarium oligoseptatum</name>
    <dbReference type="NCBI Taxonomy" id="2604345"/>
    <lineage>
        <taxon>Eukaryota</taxon>
        <taxon>Fungi</taxon>
        <taxon>Dikarya</taxon>
        <taxon>Ascomycota</taxon>
        <taxon>Pezizomycotina</taxon>
        <taxon>Sordariomycetes</taxon>
        <taxon>Hypocreomycetidae</taxon>
        <taxon>Hypocreales</taxon>
        <taxon>Nectriaceae</taxon>
        <taxon>Fusarium</taxon>
        <taxon>Fusarium solani species complex</taxon>
    </lineage>
</organism>
<comment type="caution">
    <text evidence="1">The sequence shown here is derived from an EMBL/GenBank/DDBJ whole genome shotgun (WGS) entry which is preliminary data.</text>
</comment>
<protein>
    <submittedName>
        <fullName evidence="1">Uncharacterized protein</fullName>
    </submittedName>
</protein>